<name>A0A4E0PUL8_9EURY</name>
<proteinExistence type="predicted"/>
<evidence type="ECO:0000259" key="1">
    <source>
        <dbReference type="Pfam" id="PF09250"/>
    </source>
</evidence>
<reference evidence="2 3" key="1">
    <citation type="submission" date="2017-11" db="EMBL/GenBank/DDBJ databases">
        <title>Isolation and Characterization of Methanogenic Archaea from Saline Meromictic Lake at Siberia.</title>
        <authorList>
            <person name="Shen Y."/>
            <person name="Huang H.-H."/>
            <person name="Lai M.-C."/>
            <person name="Chen S.-C."/>
        </authorList>
    </citation>
    <scope>NUCLEOTIDE SEQUENCE [LARGE SCALE GENOMIC DNA]</scope>
    <source>
        <strain evidence="2 3">SY-01</strain>
    </source>
</reference>
<sequence length="868" mass="100248">MTVPLNDMSLYDASKYYHEIGMRPHPLSKPDDKRASPGKRPLVENWNHIGILTDRQYEKHFMNNKCNIGNVCGKDSNTTVIDRDFIVKGIWEYITEGIETSLFVIQKRINSRDHLFFKYTPKLESKKYHALGFELLNDGCNVVLSPSIHKSGQRYQFNKDPADKPEIPSSMVNRIEEICKDWESLISKLHFCRPAFQRFFQAHFVDNTKSNPHYRDMSVFHGSTGRELELHLFAELKRNGATEKELMILCMLIHLEEYDSQKSSYQIDKINPEATATTDTIKKHPILSQFSIEKDYDCRMPNISNEPESVENSVEDNILPIDIELLKECIGEHNFIIDFIDYVDLATDAYPEYAFQNAVMILSTIVKRRLRLNLAVGPVYPNIWSINIGLSTVSRKSTVFALALDLLESNDFGILLPGDFTPEALVSQMATKTVYEKQTKNGSKKVEKINEKGKENSSKGFWRDEYSSFVAGMTKSYNQSLKEFLCLCYDCPIKYDRALRREHFYLEDVYLPINVNTTIAALSEVVNSRVDFSSGWLPRHLFVNPTYSRESRRMNLMSEEQVHLRNKLCDFLRYMDKALNVGCLDVGIESDALEYWNDWSEFKTQQIQKAQDEVEAAAFGRYNIVALKLAILFELGKQYANTLDSLSEINDISILNSLSISIESIQCAIFLIDNMYMKYFREVKELIELNNLQNYISVTLNVLKKKKEITRSKLLRATKLSSRDLDEALRTLSEREQLEIIIDDKNSKKPVTLYRYIHRCDNDVESEDNLFKNTCGCKNSSFAAPTKKVNCESIETKLTQEQIYRFCKNWECKSNKHINSQNYVVVAEKCCQKHKGNDLQRVLFFVSKYAKIASTAFSIDHVDEVNSS</sequence>
<dbReference type="RefSeq" id="WP_135390546.1">
    <property type="nucleotide sequence ID" value="NZ_PGGK01000019.1"/>
</dbReference>
<feature type="domain" description="DNA primase/polymerase bifunctional N-terminal" evidence="1">
    <location>
        <begin position="14"/>
        <end position="167"/>
    </location>
</feature>
<dbReference type="InterPro" id="IPR015330">
    <property type="entry name" value="DNA_primase/pol_bifunc_N"/>
</dbReference>
<dbReference type="EMBL" id="PGGK01000019">
    <property type="protein sequence ID" value="TGC07018.1"/>
    <property type="molecule type" value="Genomic_DNA"/>
</dbReference>
<dbReference type="OrthoDB" id="148410at2157"/>
<dbReference type="Pfam" id="PF13148">
    <property type="entry name" value="DUF3987"/>
    <property type="match status" value="1"/>
</dbReference>
<dbReference type="Proteomes" id="UP000297295">
    <property type="component" value="Unassembled WGS sequence"/>
</dbReference>
<accession>A0A4E0PUL8</accession>
<dbReference type="Pfam" id="PF09250">
    <property type="entry name" value="Prim-Pol"/>
    <property type="match status" value="1"/>
</dbReference>
<keyword evidence="3" id="KW-1185">Reference proteome</keyword>
<evidence type="ECO:0000313" key="3">
    <source>
        <dbReference type="Proteomes" id="UP000297295"/>
    </source>
</evidence>
<gene>
    <name evidence="2" type="ORF">CUN85_12040</name>
</gene>
<dbReference type="AlphaFoldDB" id="A0A4E0PUL8"/>
<evidence type="ECO:0000313" key="2">
    <source>
        <dbReference type="EMBL" id="TGC07018.1"/>
    </source>
</evidence>
<comment type="caution">
    <text evidence="2">The sequence shown here is derived from an EMBL/GenBank/DDBJ whole genome shotgun (WGS) entry which is preliminary data.</text>
</comment>
<protein>
    <recommendedName>
        <fullName evidence="1">DNA primase/polymerase bifunctional N-terminal domain-containing protein</fullName>
    </recommendedName>
</protein>
<organism evidence="2 3">
    <name type="scientific">Methanolobus halotolerans</name>
    <dbReference type="NCBI Taxonomy" id="2052935"/>
    <lineage>
        <taxon>Archaea</taxon>
        <taxon>Methanobacteriati</taxon>
        <taxon>Methanobacteriota</taxon>
        <taxon>Stenosarchaea group</taxon>
        <taxon>Methanomicrobia</taxon>
        <taxon>Methanosarcinales</taxon>
        <taxon>Methanosarcinaceae</taxon>
        <taxon>Methanolobus</taxon>
    </lineage>
</organism>
<dbReference type="InterPro" id="IPR025048">
    <property type="entry name" value="DUF3987"/>
</dbReference>